<dbReference type="EMBL" id="FNHF01000001">
    <property type="protein sequence ID" value="SDL82491.1"/>
    <property type="molecule type" value="Genomic_DNA"/>
</dbReference>
<dbReference type="PANTHER" id="PTHR47381">
    <property type="entry name" value="ALPHA/BETA-HYDROLASES SUPERFAMILY PROTEIN"/>
    <property type="match status" value="1"/>
</dbReference>
<accession>A0A1G9N839</accession>
<keyword evidence="2" id="KW-1185">Reference proteome</keyword>
<dbReference type="AlphaFoldDB" id="A0A1G9N839"/>
<reference evidence="2" key="1">
    <citation type="submission" date="2016-10" db="EMBL/GenBank/DDBJ databases">
        <authorList>
            <person name="Varghese N."/>
            <person name="Submissions S."/>
        </authorList>
    </citation>
    <scope>NUCLEOTIDE SEQUENCE [LARGE SCALE GENOMIC DNA]</scope>
    <source>
        <strain evidence="2">CGMCC 1.6199</strain>
    </source>
</reference>
<dbReference type="OrthoDB" id="8183145at2"/>
<protein>
    <submittedName>
        <fullName evidence="1">Dienelactone hydrolase</fullName>
    </submittedName>
</protein>
<evidence type="ECO:0000313" key="2">
    <source>
        <dbReference type="Proteomes" id="UP000182347"/>
    </source>
</evidence>
<dbReference type="Pfam" id="PF12715">
    <property type="entry name" value="Abhydrolase_7"/>
    <property type="match status" value="1"/>
</dbReference>
<name>A0A1G9N839_9BACI</name>
<dbReference type="InterPro" id="IPR025890">
    <property type="entry name" value="Abhydrolase_bac"/>
</dbReference>
<dbReference type="InterPro" id="IPR029058">
    <property type="entry name" value="AB_hydrolase_fold"/>
</dbReference>
<dbReference type="GO" id="GO:0016787">
    <property type="term" value="F:hydrolase activity"/>
    <property type="evidence" value="ECO:0007669"/>
    <property type="project" value="UniProtKB-KW"/>
</dbReference>
<gene>
    <name evidence="1" type="ORF">SAMN05216244_0885</name>
</gene>
<dbReference type="SUPFAM" id="SSF53474">
    <property type="entry name" value="alpha/beta-Hydrolases"/>
    <property type="match status" value="1"/>
</dbReference>
<sequence>MGKTLEQFFIEQYNRSPVLNWTLEQYESQRNRMKQELKKLLGDFSDWDKITSEPVLETVEEYEDYRQERMSVRLGNQLDVPIYVLTPFKPKATLPAVLALHGHGYGPKQIIGLTKQGRRDLSTATQTNFALQMVKRGCKVFAPALLGIGERIFQTDAEAGEDKSCERLAQLFLMQGKTLLGARVWETRKLLDVISSFEDVPPDNIGAFGFSGGAAVAGFTAILDERLKATVLAGYPSLFRDSILKKPHCLDNYLPGVLRLSELPGLLGLVSPRPIFIETGEKDVLFPLYSASVAISQLERIYQQNGRPEAFDFHIHHGGHEVDGSKSYNWLLQQLI</sequence>
<dbReference type="STRING" id="482461.SAMN05216244_0885"/>
<dbReference type="RefSeq" id="WP_083334688.1">
    <property type="nucleotide sequence ID" value="NZ_FNHF01000001.1"/>
</dbReference>
<dbReference type="PANTHER" id="PTHR47381:SF3">
    <property type="entry name" value="ALPHA_BETA-HYDROLASES SUPERFAMILY PROTEIN"/>
    <property type="match status" value="1"/>
</dbReference>
<evidence type="ECO:0000313" key="1">
    <source>
        <dbReference type="EMBL" id="SDL82491.1"/>
    </source>
</evidence>
<dbReference type="Gene3D" id="3.40.50.1820">
    <property type="entry name" value="alpha/beta hydrolase"/>
    <property type="match status" value="1"/>
</dbReference>
<proteinExistence type="predicted"/>
<dbReference type="Proteomes" id="UP000182347">
    <property type="component" value="Unassembled WGS sequence"/>
</dbReference>
<organism evidence="1 2">
    <name type="scientific">Sediminibacillus halophilus</name>
    <dbReference type="NCBI Taxonomy" id="482461"/>
    <lineage>
        <taxon>Bacteria</taxon>
        <taxon>Bacillati</taxon>
        <taxon>Bacillota</taxon>
        <taxon>Bacilli</taxon>
        <taxon>Bacillales</taxon>
        <taxon>Bacillaceae</taxon>
        <taxon>Sediminibacillus</taxon>
    </lineage>
</organism>
<keyword evidence="1" id="KW-0378">Hydrolase</keyword>